<feature type="region of interest" description="Disordered" evidence="2">
    <location>
        <begin position="609"/>
        <end position="658"/>
    </location>
</feature>
<evidence type="ECO:0000256" key="3">
    <source>
        <dbReference type="SAM" id="SignalP"/>
    </source>
</evidence>
<feature type="domain" description="OmpA-like" evidence="4">
    <location>
        <begin position="491"/>
        <end position="611"/>
    </location>
</feature>
<accession>A0A291M262</accession>
<dbReference type="SUPFAM" id="SSF103088">
    <property type="entry name" value="OmpA-like"/>
    <property type="match status" value="1"/>
</dbReference>
<feature type="chain" id="PRO_5012651755" description="OmpA-like domain-containing protein" evidence="3">
    <location>
        <begin position="29"/>
        <end position="658"/>
    </location>
</feature>
<evidence type="ECO:0000256" key="2">
    <source>
        <dbReference type="SAM" id="MobiDB-lite"/>
    </source>
</evidence>
<dbReference type="GO" id="GO:0016020">
    <property type="term" value="C:membrane"/>
    <property type="evidence" value="ECO:0007669"/>
    <property type="project" value="UniProtKB-UniRule"/>
</dbReference>
<dbReference type="PANTHER" id="PTHR30329">
    <property type="entry name" value="STATOR ELEMENT OF FLAGELLAR MOTOR COMPLEX"/>
    <property type="match status" value="1"/>
</dbReference>
<gene>
    <name evidence="5" type="ORF">CBW24_13910</name>
</gene>
<dbReference type="Pfam" id="PF00691">
    <property type="entry name" value="OmpA"/>
    <property type="match status" value="1"/>
</dbReference>
<proteinExistence type="predicted"/>
<reference evidence="5 6" key="1">
    <citation type="submission" date="2017-05" db="EMBL/GenBank/DDBJ databases">
        <title>Comparative genomic and metabolic analysis of manganese-oxidizing mechanisms in Celeribater manganoxidans DY25T: its adaption to the environment of polymetallic nodule.</title>
        <authorList>
            <person name="Wang X."/>
        </authorList>
    </citation>
    <scope>NUCLEOTIDE SEQUENCE [LARGE SCALE GENOMIC DNA]</scope>
    <source>
        <strain evidence="5 6">DY25</strain>
    </source>
</reference>
<protein>
    <recommendedName>
        <fullName evidence="4">OmpA-like domain-containing protein</fullName>
    </recommendedName>
</protein>
<dbReference type="InterPro" id="IPR006665">
    <property type="entry name" value="OmpA-like"/>
</dbReference>
<dbReference type="Gene3D" id="3.30.1330.60">
    <property type="entry name" value="OmpA-like domain"/>
    <property type="match status" value="1"/>
</dbReference>
<feature type="compositionally biased region" description="Acidic residues" evidence="2">
    <location>
        <begin position="610"/>
        <end position="619"/>
    </location>
</feature>
<feature type="compositionally biased region" description="Low complexity" evidence="2">
    <location>
        <begin position="620"/>
        <end position="634"/>
    </location>
</feature>
<dbReference type="PROSITE" id="PS51257">
    <property type="entry name" value="PROKAR_LIPOPROTEIN"/>
    <property type="match status" value="1"/>
</dbReference>
<dbReference type="CDD" id="cd07185">
    <property type="entry name" value="OmpA_C-like"/>
    <property type="match status" value="1"/>
</dbReference>
<dbReference type="Gene3D" id="3.40.1520.20">
    <property type="match status" value="2"/>
</dbReference>
<dbReference type="OrthoDB" id="5525824at2"/>
<dbReference type="InterPro" id="IPR007055">
    <property type="entry name" value="BON_dom"/>
</dbReference>
<dbReference type="InterPro" id="IPR036737">
    <property type="entry name" value="OmpA-like_sf"/>
</dbReference>
<evidence type="ECO:0000313" key="6">
    <source>
        <dbReference type="Proteomes" id="UP000219050"/>
    </source>
</evidence>
<keyword evidence="3" id="KW-0732">Signal</keyword>
<evidence type="ECO:0000256" key="1">
    <source>
        <dbReference type="PROSITE-ProRule" id="PRU00473"/>
    </source>
</evidence>
<evidence type="ECO:0000259" key="4">
    <source>
        <dbReference type="PROSITE" id="PS51123"/>
    </source>
</evidence>
<feature type="signal peptide" evidence="3">
    <location>
        <begin position="1"/>
        <end position="28"/>
    </location>
</feature>
<dbReference type="InterPro" id="IPR050330">
    <property type="entry name" value="Bact_OuterMem_StrucFunc"/>
</dbReference>
<dbReference type="Pfam" id="PF04972">
    <property type="entry name" value="BON"/>
    <property type="match status" value="1"/>
</dbReference>
<dbReference type="AlphaFoldDB" id="A0A291M262"/>
<evidence type="ECO:0000313" key="5">
    <source>
        <dbReference type="EMBL" id="ATI42990.1"/>
    </source>
</evidence>
<keyword evidence="6" id="KW-1185">Reference proteome</keyword>
<dbReference type="RefSeq" id="WP_097373912.1">
    <property type="nucleotide sequence ID" value="NZ_CP021404.1"/>
</dbReference>
<sequence>MRVGPVVISATALAAAACLSLVSAGVAASVVERVSQAGVRNALVDNGFEWVEVGSDGLQVQLSGTAPTEADRFRALSITGEVVESSRVIDNMEVTPANPVESPEFTIEILRNGEGISLIGLIPAELDREQIARDIARIADGAEVVDLLETADYPVPDGWETAMDFGFEALARLPRSKISITDEAVRITAISNSGQEKRRLEAELRRAVPDAVDLAMDISAPRPVITPFTLRFLIDEDGARFDACSADTEEAAARILAAARKAGLAENVTCTLGLGVPTPAWSTAVTQGIAALAELGGGSVTFSDADVSLVALDTATQDDFDRVVGELESGLPDVFSLHSVLPEPVAVDGTGDAEAGPPEFVATLSPEGQVQIRGRVTDEQQREAVESFARARFGIERVYAAARVDDALPDGWPVRVLSGLQALSELEHGAVVVQPAFVSVKGETGNPEARAEISRLLSDKLGESQNFEIDVVYKKAFDPIANLPSAEECVRRINAIQSDQKIAFDPGSTEITGNSIGVVDRIADVLKGSCSEVELVLEIGGHTDSQGREVMNLELSQARADAVLEGLMARRVLTADITARGYGETTPIADNDTEQGREENRRIEFRLVLEEADPVDDETAGAPDGAQADGAPDAEASDDDGSGDGVDNGSGTAEAEQQ</sequence>
<name>A0A291M262_9RHOB</name>
<dbReference type="KEGG" id="cmag:CBW24_13910"/>
<dbReference type="Proteomes" id="UP000219050">
    <property type="component" value="Chromosome"/>
</dbReference>
<dbReference type="PANTHER" id="PTHR30329:SF21">
    <property type="entry name" value="LIPOPROTEIN YIAD-RELATED"/>
    <property type="match status" value="1"/>
</dbReference>
<organism evidence="5 6">
    <name type="scientific">Pacificitalea manganoxidans</name>
    <dbReference type="NCBI Taxonomy" id="1411902"/>
    <lineage>
        <taxon>Bacteria</taxon>
        <taxon>Pseudomonadati</taxon>
        <taxon>Pseudomonadota</taxon>
        <taxon>Alphaproteobacteria</taxon>
        <taxon>Rhodobacterales</taxon>
        <taxon>Paracoccaceae</taxon>
        <taxon>Pacificitalea</taxon>
    </lineage>
</organism>
<dbReference type="EMBL" id="CP021404">
    <property type="protein sequence ID" value="ATI42990.1"/>
    <property type="molecule type" value="Genomic_DNA"/>
</dbReference>
<keyword evidence="1" id="KW-0472">Membrane</keyword>
<dbReference type="PROSITE" id="PS51123">
    <property type="entry name" value="OMPA_2"/>
    <property type="match status" value="1"/>
</dbReference>